<keyword evidence="3" id="KW-0413">Isomerase</keyword>
<dbReference type="AlphaFoldDB" id="A0A1Y6M5A3"/>
<dbReference type="InterPro" id="IPR036291">
    <property type="entry name" value="NAD(P)-bd_dom_sf"/>
</dbReference>
<dbReference type="Proteomes" id="UP000195719">
    <property type="component" value="Unassembled WGS sequence"/>
</dbReference>
<organism evidence="3 4">
    <name type="scientific">Photobacterium andalusiense</name>
    <dbReference type="NCBI Taxonomy" id="2204296"/>
    <lineage>
        <taxon>Bacteria</taxon>
        <taxon>Pseudomonadati</taxon>
        <taxon>Pseudomonadota</taxon>
        <taxon>Gammaproteobacteria</taxon>
        <taxon>Vibrionales</taxon>
        <taxon>Vibrionaceae</taxon>
        <taxon>Photobacterium</taxon>
    </lineage>
</organism>
<feature type="domain" description="NAD(P)-binding" evidence="2">
    <location>
        <begin position="4"/>
        <end position="324"/>
    </location>
</feature>
<keyword evidence="4" id="KW-1185">Reference proteome</keyword>
<dbReference type="Gene3D" id="3.40.50.720">
    <property type="entry name" value="NAD(P)-binding Rossmann-like Domain"/>
    <property type="match status" value="1"/>
</dbReference>
<dbReference type="SUPFAM" id="SSF51735">
    <property type="entry name" value="NAD(P)-binding Rossmann-fold domains"/>
    <property type="match status" value="1"/>
</dbReference>
<dbReference type="GO" id="GO:0003978">
    <property type="term" value="F:UDP-glucose 4-epimerase activity"/>
    <property type="evidence" value="ECO:0007669"/>
    <property type="project" value="UniProtKB-EC"/>
</dbReference>
<reference evidence="4" key="1">
    <citation type="submission" date="2017-06" db="EMBL/GenBank/DDBJ databases">
        <authorList>
            <person name="Rodrigo-Torres L."/>
            <person name="Arahal R.D."/>
            <person name="Lucena T."/>
        </authorList>
    </citation>
    <scope>NUCLEOTIDE SEQUENCE [LARGE SCALE GENOMIC DNA]</scope>
    <source>
        <strain evidence="4">CECT 9192</strain>
    </source>
</reference>
<evidence type="ECO:0000313" key="4">
    <source>
        <dbReference type="Proteomes" id="UP000195719"/>
    </source>
</evidence>
<dbReference type="CDD" id="cd05253">
    <property type="entry name" value="UDP_GE_SDE_e"/>
    <property type="match status" value="1"/>
</dbReference>
<dbReference type="EMBL" id="FYAJ01000001">
    <property type="protein sequence ID" value="SMY31755.1"/>
    <property type="molecule type" value="Genomic_DNA"/>
</dbReference>
<keyword evidence="1" id="KW-0520">NAD</keyword>
<sequence length="335" mass="37194">MKYLVTGAAGFIGAKVSEELLKKGHDVVGIDIINDYYDVALKESRLAPLLKDSKFVFKKIDIAHSQDVLDLFAAEKFDRVVHLAAQAGVRYSIENPMAYADSNLVGHLNILEGCRHNNVAHLVYASSSSVYGLNAKTPFSTSDTVDHPVSLYAATKKSNELMAHSYSHLYNMPTTGLRFFTVYGPCGRPDMAPFIFTKKILDGETIDINNNGDMWRDFTYIDDIVEGVIRIADVIPARNDDWTVEEGTPASSSAPYSVYNIGHGSPINLMDFIKAIEAELGIEATKNFRGMQPGDVYQTYADTQDLFKATGYTPKVGVKEGVANLVRWYKEFYNK</sequence>
<dbReference type="Pfam" id="PF16363">
    <property type="entry name" value="GDP_Man_Dehyd"/>
    <property type="match status" value="1"/>
</dbReference>
<dbReference type="RefSeq" id="WP_060997113.1">
    <property type="nucleotide sequence ID" value="NZ_FYAJ01000001.1"/>
</dbReference>
<name>A0A1Y6M5A3_9GAMM</name>
<proteinExistence type="predicted"/>
<dbReference type="PANTHER" id="PTHR43574">
    <property type="entry name" value="EPIMERASE-RELATED"/>
    <property type="match status" value="1"/>
</dbReference>
<evidence type="ECO:0000313" key="3">
    <source>
        <dbReference type="EMBL" id="SMY31755.1"/>
    </source>
</evidence>
<evidence type="ECO:0000256" key="1">
    <source>
        <dbReference type="ARBA" id="ARBA00023027"/>
    </source>
</evidence>
<dbReference type="InterPro" id="IPR016040">
    <property type="entry name" value="NAD(P)-bd_dom"/>
</dbReference>
<gene>
    <name evidence="3" type="ORF">PAND9192_00089</name>
</gene>
<accession>A0A1Y6M5A3</accession>
<dbReference type="EC" id="5.1.3.2" evidence="3"/>
<dbReference type="PRINTS" id="PR01713">
    <property type="entry name" value="NUCEPIMERASE"/>
</dbReference>
<protein>
    <submittedName>
        <fullName evidence="3">UDP-glucose 4-epimerase</fullName>
        <ecNumber evidence="3">5.1.3.2</ecNumber>
    </submittedName>
</protein>
<evidence type="ECO:0000259" key="2">
    <source>
        <dbReference type="Pfam" id="PF16363"/>
    </source>
</evidence>